<dbReference type="GO" id="GO:0000242">
    <property type="term" value="C:pericentriolar material"/>
    <property type="evidence" value="ECO:0007669"/>
    <property type="project" value="TreeGrafter"/>
</dbReference>
<organism evidence="2 3">
    <name type="scientific">Henosepilachna vigintioctopunctata</name>
    <dbReference type="NCBI Taxonomy" id="420089"/>
    <lineage>
        <taxon>Eukaryota</taxon>
        <taxon>Metazoa</taxon>
        <taxon>Ecdysozoa</taxon>
        <taxon>Arthropoda</taxon>
        <taxon>Hexapoda</taxon>
        <taxon>Insecta</taxon>
        <taxon>Pterygota</taxon>
        <taxon>Neoptera</taxon>
        <taxon>Endopterygota</taxon>
        <taxon>Coleoptera</taxon>
        <taxon>Polyphaga</taxon>
        <taxon>Cucujiformia</taxon>
        <taxon>Coccinelloidea</taxon>
        <taxon>Coccinellidae</taxon>
        <taxon>Epilachninae</taxon>
        <taxon>Epilachnini</taxon>
        <taxon>Henosepilachna</taxon>
    </lineage>
</organism>
<dbReference type="PANTHER" id="PTHR46930:SF1">
    <property type="entry name" value="CDK5 REGULATORY SUBUNIT-ASSOCIATED PROTEIN 2"/>
    <property type="match status" value="1"/>
</dbReference>
<dbReference type="GO" id="GO:0001578">
    <property type="term" value="P:microtubule bundle formation"/>
    <property type="evidence" value="ECO:0007669"/>
    <property type="project" value="TreeGrafter"/>
</dbReference>
<name>A0AAW1TMF5_9CUCU</name>
<reference evidence="2 3" key="1">
    <citation type="submission" date="2023-03" db="EMBL/GenBank/DDBJ databases">
        <title>Genome insight into feeding habits of ladybird beetles.</title>
        <authorList>
            <person name="Li H.-S."/>
            <person name="Huang Y.-H."/>
            <person name="Pang H."/>
        </authorList>
    </citation>
    <scope>NUCLEOTIDE SEQUENCE [LARGE SCALE GENOMIC DNA]</scope>
    <source>
        <strain evidence="2">SYSU_2023b</strain>
        <tissue evidence="2">Whole body</tissue>
    </source>
</reference>
<proteinExistence type="predicted"/>
<evidence type="ECO:0000313" key="2">
    <source>
        <dbReference type="EMBL" id="KAK9869467.1"/>
    </source>
</evidence>
<dbReference type="GO" id="GO:0097431">
    <property type="term" value="C:mitotic spindle pole"/>
    <property type="evidence" value="ECO:0007669"/>
    <property type="project" value="TreeGrafter"/>
</dbReference>
<keyword evidence="1" id="KW-0175">Coiled coil</keyword>
<protein>
    <submittedName>
        <fullName evidence="2">Uncharacterized protein</fullName>
    </submittedName>
</protein>
<sequence length="533" mass="61492">MQLEEANEAIISLKEDNELIKTQIADANSELDEAKANLILSEERNAQTLKELEDLKKTIEEMDQVNKELTTKYDSKDKEMCNKINQMKFERDQLVNMTTEYANMTESSRQQVLIVEKKLTQLTIEKENLENKLRKEYENNLQQKLKDCEREFTDRLLEIESKTHTEVEELSAKILELSREYADNYVKKSQVEEKVSEMSSLKSELETLKQSFNDCKQSVERSGNVEKKMKAEINNLQTKLNQLTLQYSHAVLEKSSLEQKLNEVNNKRFELEAEFNDEQRELLRLKEYYQKEIQLLEGYKSKLELKVSELEFSNADLHHRLARVQADTGDHLCSTSLPINPSQNGEIGSRPEQINQVSHYARQISNSSQSCMSEDEVRTRGVFSIVVPQKSEDSDRIEANSSPDLGIESDQGRFSSLEVQTQVPRPLLPTIQIAESMNNLLDADNNSVQESECGNKSCYQKSIELTQENNLLKRKLLKTKKALEDTVAQLTIANQRKKQVERNICRQIHKTSQVLREAKANLDSGSETDFHKK</sequence>
<dbReference type="GO" id="GO:0043015">
    <property type="term" value="F:gamma-tubulin binding"/>
    <property type="evidence" value="ECO:0007669"/>
    <property type="project" value="TreeGrafter"/>
</dbReference>
<gene>
    <name evidence="2" type="ORF">WA026_003222</name>
</gene>
<dbReference type="GO" id="GO:0008017">
    <property type="term" value="F:microtubule binding"/>
    <property type="evidence" value="ECO:0007669"/>
    <property type="project" value="TreeGrafter"/>
</dbReference>
<feature type="coiled-coil region" evidence="1">
    <location>
        <begin position="191"/>
        <end position="281"/>
    </location>
</feature>
<dbReference type="InterPro" id="IPR042791">
    <property type="entry name" value="CDK5RAP2"/>
</dbReference>
<accession>A0AAW1TMF5</accession>
<evidence type="ECO:0000256" key="1">
    <source>
        <dbReference type="SAM" id="Coils"/>
    </source>
</evidence>
<dbReference type="Proteomes" id="UP001431783">
    <property type="component" value="Unassembled WGS sequence"/>
</dbReference>
<dbReference type="GO" id="GO:0090266">
    <property type="term" value="P:regulation of mitotic cell cycle spindle assembly checkpoint"/>
    <property type="evidence" value="ECO:0007669"/>
    <property type="project" value="TreeGrafter"/>
</dbReference>
<dbReference type="GO" id="GO:0035371">
    <property type="term" value="C:microtubule plus-end"/>
    <property type="evidence" value="ECO:0007669"/>
    <property type="project" value="TreeGrafter"/>
</dbReference>
<comment type="caution">
    <text evidence="2">The sequence shown here is derived from an EMBL/GenBank/DDBJ whole genome shotgun (WGS) entry which is preliminary data.</text>
</comment>
<evidence type="ECO:0000313" key="3">
    <source>
        <dbReference type="Proteomes" id="UP001431783"/>
    </source>
</evidence>
<dbReference type="GO" id="GO:0007059">
    <property type="term" value="P:chromosome segregation"/>
    <property type="evidence" value="ECO:0007669"/>
    <property type="project" value="TreeGrafter"/>
</dbReference>
<feature type="coiled-coil region" evidence="1">
    <location>
        <begin position="112"/>
        <end position="146"/>
    </location>
</feature>
<keyword evidence="3" id="KW-1185">Reference proteome</keyword>
<dbReference type="GO" id="GO:0007099">
    <property type="term" value="P:centriole replication"/>
    <property type="evidence" value="ECO:0007669"/>
    <property type="project" value="TreeGrafter"/>
</dbReference>
<dbReference type="EMBL" id="JARQZJ010000001">
    <property type="protein sequence ID" value="KAK9869467.1"/>
    <property type="molecule type" value="Genomic_DNA"/>
</dbReference>
<dbReference type="GO" id="GO:0046600">
    <property type="term" value="P:negative regulation of centriole replication"/>
    <property type="evidence" value="ECO:0007669"/>
    <property type="project" value="TreeGrafter"/>
</dbReference>
<feature type="coiled-coil region" evidence="1">
    <location>
        <begin position="473"/>
        <end position="503"/>
    </location>
</feature>
<dbReference type="PANTHER" id="PTHR46930">
    <property type="entry name" value="CDK5 REGULATORY SUBUNIT-ASSOCIATED PROTEIN 2"/>
    <property type="match status" value="1"/>
</dbReference>
<dbReference type="AlphaFoldDB" id="A0AAW1TMF5"/>
<dbReference type="GO" id="GO:0000132">
    <property type="term" value="P:establishment of mitotic spindle orientation"/>
    <property type="evidence" value="ECO:0007669"/>
    <property type="project" value="TreeGrafter"/>
</dbReference>
<feature type="coiled-coil region" evidence="1">
    <location>
        <begin position="3"/>
        <end position="79"/>
    </location>
</feature>